<dbReference type="PANTHER" id="PTHR45527:SF14">
    <property type="entry name" value="PLIPASTATIN SYNTHASE SUBUNIT B"/>
    <property type="match status" value="1"/>
</dbReference>
<dbReference type="InterPro" id="IPR001242">
    <property type="entry name" value="Condensation_dom"/>
</dbReference>
<evidence type="ECO:0000256" key="5">
    <source>
        <dbReference type="ARBA" id="ARBA00023194"/>
    </source>
</evidence>
<dbReference type="NCBIfam" id="TIGR01733">
    <property type="entry name" value="AA-adenyl-dom"/>
    <property type="match status" value="1"/>
</dbReference>
<keyword evidence="5" id="KW-0045">Antibiotic biosynthesis</keyword>
<dbReference type="CDD" id="cd17643">
    <property type="entry name" value="A_NRPS_Cytc1-like"/>
    <property type="match status" value="1"/>
</dbReference>
<dbReference type="Pfam" id="PF13193">
    <property type="entry name" value="AMP-binding_C"/>
    <property type="match status" value="1"/>
</dbReference>
<evidence type="ECO:0000256" key="4">
    <source>
        <dbReference type="ARBA" id="ARBA00022737"/>
    </source>
</evidence>
<keyword evidence="3" id="KW-0597">Phosphoprotein</keyword>
<dbReference type="CDD" id="cd19531">
    <property type="entry name" value="LCL_NRPS-like"/>
    <property type="match status" value="1"/>
</dbReference>
<dbReference type="InterPro" id="IPR006162">
    <property type="entry name" value="Ppantetheine_attach_site"/>
</dbReference>
<dbReference type="SMART" id="SM00823">
    <property type="entry name" value="PKS_PP"/>
    <property type="match status" value="1"/>
</dbReference>
<dbReference type="InterPro" id="IPR023213">
    <property type="entry name" value="CAT-like_dom_sf"/>
</dbReference>
<dbReference type="RefSeq" id="WP_088641859.1">
    <property type="nucleotide sequence ID" value="NZ_MZMV01000001.1"/>
</dbReference>
<proteinExistence type="predicted"/>
<evidence type="ECO:0000259" key="7">
    <source>
        <dbReference type="PROSITE" id="PS50075"/>
    </source>
</evidence>
<dbReference type="GO" id="GO:0043041">
    <property type="term" value="P:amino acid activation for nonribosomal peptide biosynthetic process"/>
    <property type="evidence" value="ECO:0007669"/>
    <property type="project" value="TreeGrafter"/>
</dbReference>
<evidence type="ECO:0000256" key="3">
    <source>
        <dbReference type="ARBA" id="ARBA00022553"/>
    </source>
</evidence>
<dbReference type="Gene3D" id="3.40.50.12780">
    <property type="entry name" value="N-terminal domain of ligase-like"/>
    <property type="match status" value="1"/>
</dbReference>
<keyword evidence="4" id="KW-0677">Repeat</keyword>
<dbReference type="EMBL" id="MZMV01000001">
    <property type="protein sequence ID" value="OWV13784.1"/>
    <property type="molecule type" value="Genomic_DNA"/>
</dbReference>
<dbReference type="PROSITE" id="PS50075">
    <property type="entry name" value="CARRIER"/>
    <property type="match status" value="1"/>
</dbReference>
<dbReference type="InterPro" id="IPR036736">
    <property type="entry name" value="ACP-like_sf"/>
</dbReference>
<dbReference type="GO" id="GO:0005829">
    <property type="term" value="C:cytosol"/>
    <property type="evidence" value="ECO:0007669"/>
    <property type="project" value="TreeGrafter"/>
</dbReference>
<dbReference type="InterPro" id="IPR010060">
    <property type="entry name" value="NRPS_synth"/>
</dbReference>
<dbReference type="NCBIfam" id="TIGR01720">
    <property type="entry name" value="NRPS-para261"/>
    <property type="match status" value="1"/>
</dbReference>
<dbReference type="GO" id="GO:0008610">
    <property type="term" value="P:lipid biosynthetic process"/>
    <property type="evidence" value="ECO:0007669"/>
    <property type="project" value="UniProtKB-ARBA"/>
</dbReference>
<dbReference type="InterPro" id="IPR010071">
    <property type="entry name" value="AA_adenyl_dom"/>
</dbReference>
<comment type="cofactor">
    <cofactor evidence="1">
        <name>pantetheine 4'-phosphate</name>
        <dbReference type="ChEBI" id="CHEBI:47942"/>
    </cofactor>
</comment>
<dbReference type="FunFam" id="3.40.50.12780:FF:000012">
    <property type="entry name" value="Non-ribosomal peptide synthetase"/>
    <property type="match status" value="1"/>
</dbReference>
<dbReference type="OrthoDB" id="5476914at2"/>
<feature type="compositionally biased region" description="Gly residues" evidence="6">
    <location>
        <begin position="180"/>
        <end position="196"/>
    </location>
</feature>
<dbReference type="SUPFAM" id="SSF52777">
    <property type="entry name" value="CoA-dependent acyltransferases"/>
    <property type="match status" value="4"/>
</dbReference>
<dbReference type="Gene3D" id="3.30.559.30">
    <property type="entry name" value="Nonribosomal peptide synthetase, condensation domain"/>
    <property type="match status" value="2"/>
</dbReference>
<dbReference type="InterPro" id="IPR020806">
    <property type="entry name" value="PKS_PP-bd"/>
</dbReference>
<dbReference type="InterPro" id="IPR009081">
    <property type="entry name" value="PP-bd_ACP"/>
</dbReference>
<accession>A0A246RU51</accession>
<protein>
    <recommendedName>
        <fullName evidence="7">Carrier domain-containing protein</fullName>
    </recommendedName>
</protein>
<dbReference type="InterPro" id="IPR045851">
    <property type="entry name" value="AMP-bd_C_sf"/>
</dbReference>
<sequence length="1589" mass="169242">MAEDNRRWPLSSEQQRLWFLDRLTPASAAYHVPVSWRLRVDVPLPALVATVGRLLARHDALFLAFDEVDGEPVQRLVSTREVPLTVHDLTDHPAAERDARSAEVVREVSRAPFDLRVGPLVRAAVFAVDGQVRLLHLTFHHIAVDGLSLEIIERELAAGLSDAAGLADAAGPRDAAGPGDATGPGHAAGAGATGGPGDAVGSAVPAYVEHCLRQRRWSAGPQAQRELDSRVAQLRGAPELLELGRDRNRPRDFSYRGETLRFTVPSQLRDRVRELAGRHGVTPYVVLLAAFTVFLHRQTGQTDVVVGSPVAGRGDSRFLDVVGLFAGTMVSRTDLSGEPTFGTVVARTQESVLDALEHLDVPFDHLVNRLVPTRVPSHGPLVQVLFAFHENGPGAVGGSFLSREFVPTDTAKLDLTFTVYDVAGRYDVEIEYCTDLFLRATVEHFFRHWSSLLGSALDRPDLAIGQLTAMDDAERALVRSWTTPSPVDLPDGELVHELVGRWVVGSPGAVAVVCGEVVLTYGELGVLSDRVAGLLRGLGVGGGGLVGVCVGRSVDAVVWCLGVLKVGAAYVPLDVDYPVERLSLMLVDSGVSVVLGGSGVAGRLPSGPWRVVEVDAEGAAVGEPAPVDGASASSVVTGDSAAYVIYTSGSTGRPKGVTVPHSAVTRLLHWGRDFLHAGPDDVWSMFHSMSFDFSVWEIWGALSTGGRLVVVPYWVSRNPEDFHRLVTGAGVTVLNQTPSSFAQFEEVDSRSDQPHALRWVVFGGEALEHASVRRWAARHGWDRPRLVNMYGITETTVHVTARTLGPDDVGDGLSRIGREVAGLTAHVLDPMLVPVPIGAVGELYVGGARLARGYAGRPALTAERFVADPYGSRPGGRLYRTGDRVRLRPDGDLEYAGRVDNMVNIRGFRVEPGEIEGTLARHPAVGAAVVTARTDGPGRVTLVGYVTPAGTAPLTAAEVREWLRHQLPEYLLPARLMVLDALPLTPTGKVDRAALPEPDLDGAVTGPAARTPAERILCDLFAELLGVPEVGIDGSFFGLGGDSIMSIQLVSRARRAGLHLKPKDVYQQRTVRALAAVATTVDDRTVERPDDATGAVPVTPILAWAREELGGPLDAFSQSMLVRVPATTTVDEVRQALQALLDHHPALRMRARTGDGPWELDIPPAGAVRAEDCLHTVDLTDATAAGRATVLADQAQAARDRLRPADGVLVQAVWFPAGPQTGNRLLLVVHHFAVDGVSWRILLADLRAACAALGDGRPPTLEPVGTSLRGWARQVAALTDGPVRADELAGWTRLLDRPATPLGDRPLDPRVDVFGRLRSLSRSASTECTTAVLTTAPAAYRTGVDEIMLTALALALPPWLARRGRGGTDGVLVNLEGHGRDGLVPDADLSRTVGWFTRIHPVRLDPGPVDGAQVRSGGQAVSAAVKRIKEQLRALPPVGGYGVLRYLDPRTGPVLAGMPAPQMAFNYLGRFPAAAPDDWGPAEEGAVLRGGADPRHPVPHVLEVAAVTVDGPAGPHLRTTWSWPAELLAEADVADLADDWHAALEAVVAGATAPAAGGPTPSDLTLVTLSQDEIDDLEQELAAEQGAVS</sequence>
<dbReference type="FunFam" id="1.10.1200.10:FF:000005">
    <property type="entry name" value="Nonribosomal peptide synthetase 1"/>
    <property type="match status" value="1"/>
</dbReference>
<dbReference type="InterPro" id="IPR042099">
    <property type="entry name" value="ANL_N_sf"/>
</dbReference>
<organism evidence="8 9">
    <name type="scientific">Micromonospora wenchangensis</name>
    <dbReference type="NCBI Taxonomy" id="1185415"/>
    <lineage>
        <taxon>Bacteria</taxon>
        <taxon>Bacillati</taxon>
        <taxon>Actinomycetota</taxon>
        <taxon>Actinomycetes</taxon>
        <taxon>Micromonosporales</taxon>
        <taxon>Micromonosporaceae</taxon>
        <taxon>Micromonospora</taxon>
    </lineage>
</organism>
<gene>
    <name evidence="8" type="ORF">B5D80_01295</name>
</gene>
<evidence type="ECO:0000256" key="6">
    <source>
        <dbReference type="SAM" id="MobiDB-lite"/>
    </source>
</evidence>
<dbReference type="FunFam" id="3.40.50.980:FF:000002">
    <property type="entry name" value="Enterobactin synthetase component F"/>
    <property type="match status" value="1"/>
</dbReference>
<keyword evidence="9" id="KW-1185">Reference proteome</keyword>
<feature type="compositionally biased region" description="Low complexity" evidence="6">
    <location>
        <begin position="168"/>
        <end position="179"/>
    </location>
</feature>
<dbReference type="Pfam" id="PF00550">
    <property type="entry name" value="PP-binding"/>
    <property type="match status" value="1"/>
</dbReference>
<comment type="caution">
    <text evidence="8">The sequence shown here is derived from an EMBL/GenBank/DDBJ whole genome shotgun (WGS) entry which is preliminary data.</text>
</comment>
<evidence type="ECO:0000256" key="1">
    <source>
        <dbReference type="ARBA" id="ARBA00001957"/>
    </source>
</evidence>
<feature type="region of interest" description="Disordered" evidence="6">
    <location>
        <begin position="168"/>
        <end position="196"/>
    </location>
</feature>
<dbReference type="Pfam" id="PF00501">
    <property type="entry name" value="AMP-binding"/>
    <property type="match status" value="1"/>
</dbReference>
<dbReference type="GO" id="GO:0044550">
    <property type="term" value="P:secondary metabolite biosynthetic process"/>
    <property type="evidence" value="ECO:0007669"/>
    <property type="project" value="TreeGrafter"/>
</dbReference>
<dbReference type="PANTHER" id="PTHR45527">
    <property type="entry name" value="NONRIBOSOMAL PEPTIDE SYNTHETASE"/>
    <property type="match status" value="1"/>
</dbReference>
<name>A0A246RU51_9ACTN</name>
<keyword evidence="2" id="KW-0596">Phosphopantetheine</keyword>
<dbReference type="InterPro" id="IPR025110">
    <property type="entry name" value="AMP-bd_C"/>
</dbReference>
<dbReference type="PROSITE" id="PS00455">
    <property type="entry name" value="AMP_BINDING"/>
    <property type="match status" value="1"/>
</dbReference>
<reference evidence="8 9" key="1">
    <citation type="submission" date="2017-03" db="EMBL/GenBank/DDBJ databases">
        <title>Whole genome sequence of Micromonospora wenchangensis, isolated from mangrove soil.</title>
        <authorList>
            <person name="Yang H."/>
        </authorList>
    </citation>
    <scope>NUCLEOTIDE SEQUENCE [LARGE SCALE GENOMIC DNA]</scope>
    <source>
        <strain evidence="8 9">CCTCC AA 2012002</strain>
    </source>
</reference>
<dbReference type="Proteomes" id="UP000197174">
    <property type="component" value="Unassembled WGS sequence"/>
</dbReference>
<dbReference type="GO" id="GO:0031177">
    <property type="term" value="F:phosphopantetheine binding"/>
    <property type="evidence" value="ECO:0007669"/>
    <property type="project" value="InterPro"/>
</dbReference>
<dbReference type="GO" id="GO:0003824">
    <property type="term" value="F:catalytic activity"/>
    <property type="evidence" value="ECO:0007669"/>
    <property type="project" value="UniProtKB-KW"/>
</dbReference>
<dbReference type="Pfam" id="PF00668">
    <property type="entry name" value="Condensation"/>
    <property type="match status" value="3"/>
</dbReference>
<dbReference type="Gene3D" id="1.10.1200.10">
    <property type="entry name" value="ACP-like"/>
    <property type="match status" value="1"/>
</dbReference>
<dbReference type="InterPro" id="IPR020845">
    <property type="entry name" value="AMP-binding_CS"/>
</dbReference>
<feature type="domain" description="Carrier" evidence="7">
    <location>
        <begin position="1008"/>
        <end position="1082"/>
    </location>
</feature>
<dbReference type="Gene3D" id="3.30.300.30">
    <property type="match status" value="1"/>
</dbReference>
<dbReference type="InterPro" id="IPR000873">
    <property type="entry name" value="AMP-dep_synth/lig_dom"/>
</dbReference>
<evidence type="ECO:0000313" key="9">
    <source>
        <dbReference type="Proteomes" id="UP000197174"/>
    </source>
</evidence>
<dbReference type="GO" id="GO:0017000">
    <property type="term" value="P:antibiotic biosynthetic process"/>
    <property type="evidence" value="ECO:0007669"/>
    <property type="project" value="UniProtKB-KW"/>
</dbReference>
<dbReference type="PROSITE" id="PS00012">
    <property type="entry name" value="PHOSPHOPANTETHEINE"/>
    <property type="match status" value="1"/>
</dbReference>
<dbReference type="Gene3D" id="3.30.559.10">
    <property type="entry name" value="Chloramphenicol acetyltransferase-like domain"/>
    <property type="match status" value="2"/>
</dbReference>
<evidence type="ECO:0000313" key="8">
    <source>
        <dbReference type="EMBL" id="OWV13784.1"/>
    </source>
</evidence>
<dbReference type="SUPFAM" id="SSF56801">
    <property type="entry name" value="Acetyl-CoA synthetase-like"/>
    <property type="match status" value="1"/>
</dbReference>
<dbReference type="SUPFAM" id="SSF47336">
    <property type="entry name" value="ACP-like"/>
    <property type="match status" value="1"/>
</dbReference>
<evidence type="ECO:0000256" key="2">
    <source>
        <dbReference type="ARBA" id="ARBA00022450"/>
    </source>
</evidence>